<organism evidence="2 3">
    <name type="scientific">Glycomyces luteolus</name>
    <dbReference type="NCBI Taxonomy" id="2670330"/>
    <lineage>
        <taxon>Bacteria</taxon>
        <taxon>Bacillati</taxon>
        <taxon>Actinomycetota</taxon>
        <taxon>Actinomycetes</taxon>
        <taxon>Glycomycetales</taxon>
        <taxon>Glycomycetaceae</taxon>
        <taxon>Glycomyces</taxon>
    </lineage>
</organism>
<sequence length="205" mass="23449">MLTTNTAGVLHNSDGASTTLPQRHAHPERQPIGPNRPDTDLRSLPQFRVDLETAEHYRNLTRGLLCGPSGSKVLRIQSTHCEQKLWAQLLWQIPDQLLWDLACGRTVIVHDQSERDRETRAMWQGLQLVRIVTETSWFGDPAGRYHFGRGGTSAYQHLQAVAAALPRPVRKRFAYYRPYCAPHLKEARLFSCYRLGLHRHARVPL</sequence>
<dbReference type="AlphaFoldDB" id="A0A9X3PA76"/>
<protein>
    <submittedName>
        <fullName evidence="2">Uncharacterized protein</fullName>
    </submittedName>
</protein>
<proteinExistence type="predicted"/>
<evidence type="ECO:0000256" key="1">
    <source>
        <dbReference type="SAM" id="MobiDB-lite"/>
    </source>
</evidence>
<dbReference type="Proteomes" id="UP001146067">
    <property type="component" value="Unassembled WGS sequence"/>
</dbReference>
<reference evidence="2" key="1">
    <citation type="submission" date="2022-12" db="EMBL/GenBank/DDBJ databases">
        <title>Gycomyces niveus sp.nov.,a novel actinomycete isolated from soil in Shouguan.</title>
        <authorList>
            <person name="Yang X."/>
        </authorList>
    </citation>
    <scope>NUCLEOTIDE SEQUENCE</scope>
    <source>
        <strain evidence="2">NEAU-A15</strain>
    </source>
</reference>
<accession>A0A9X3PA76</accession>
<comment type="caution">
    <text evidence="2">The sequence shown here is derived from an EMBL/GenBank/DDBJ whole genome shotgun (WGS) entry which is preliminary data.</text>
</comment>
<feature type="region of interest" description="Disordered" evidence="1">
    <location>
        <begin position="1"/>
        <end position="43"/>
    </location>
</feature>
<evidence type="ECO:0000313" key="2">
    <source>
        <dbReference type="EMBL" id="MDA1359783.1"/>
    </source>
</evidence>
<evidence type="ECO:0000313" key="3">
    <source>
        <dbReference type="Proteomes" id="UP001146067"/>
    </source>
</evidence>
<dbReference type="EMBL" id="JAPZVP010000006">
    <property type="protein sequence ID" value="MDA1359783.1"/>
    <property type="molecule type" value="Genomic_DNA"/>
</dbReference>
<gene>
    <name evidence="2" type="ORF">O1R50_09125</name>
</gene>
<dbReference type="RefSeq" id="WP_270109666.1">
    <property type="nucleotide sequence ID" value="NZ_JAPZVP010000006.1"/>
</dbReference>
<name>A0A9X3PA76_9ACTN</name>
<keyword evidence="3" id="KW-1185">Reference proteome</keyword>